<sequence length="94" mass="10709">MNQPTNQAIGGQASRLQNITIRTIHVNLSFDNLNAEQKYEYLTKGVVDPFARRPEATNQTISQFSGNVDTRIYLPALEIYHINQNVIYFPRGRG</sequence>
<evidence type="ECO:0000313" key="1">
    <source>
        <dbReference type="EMBL" id="CAG8569697.1"/>
    </source>
</evidence>
<protein>
    <submittedName>
        <fullName evidence="1">39084_t:CDS:1</fullName>
    </submittedName>
</protein>
<gene>
    <name evidence="1" type="ORF">GMARGA_LOCUS5424</name>
</gene>
<proteinExistence type="predicted"/>
<evidence type="ECO:0000313" key="2">
    <source>
        <dbReference type="Proteomes" id="UP000789901"/>
    </source>
</evidence>
<dbReference type="EMBL" id="CAJVQB010002302">
    <property type="protein sequence ID" value="CAG8569697.1"/>
    <property type="molecule type" value="Genomic_DNA"/>
</dbReference>
<keyword evidence="2" id="KW-1185">Reference proteome</keyword>
<comment type="caution">
    <text evidence="1">The sequence shown here is derived from an EMBL/GenBank/DDBJ whole genome shotgun (WGS) entry which is preliminary data.</text>
</comment>
<name>A0ABN7UDI1_GIGMA</name>
<accession>A0ABN7UDI1</accession>
<reference evidence="1 2" key="1">
    <citation type="submission" date="2021-06" db="EMBL/GenBank/DDBJ databases">
        <authorList>
            <person name="Kallberg Y."/>
            <person name="Tangrot J."/>
            <person name="Rosling A."/>
        </authorList>
    </citation>
    <scope>NUCLEOTIDE SEQUENCE [LARGE SCALE GENOMIC DNA]</scope>
    <source>
        <strain evidence="1 2">120-4 pot B 10/14</strain>
    </source>
</reference>
<dbReference type="Proteomes" id="UP000789901">
    <property type="component" value="Unassembled WGS sequence"/>
</dbReference>
<organism evidence="1 2">
    <name type="scientific">Gigaspora margarita</name>
    <dbReference type="NCBI Taxonomy" id="4874"/>
    <lineage>
        <taxon>Eukaryota</taxon>
        <taxon>Fungi</taxon>
        <taxon>Fungi incertae sedis</taxon>
        <taxon>Mucoromycota</taxon>
        <taxon>Glomeromycotina</taxon>
        <taxon>Glomeromycetes</taxon>
        <taxon>Diversisporales</taxon>
        <taxon>Gigasporaceae</taxon>
        <taxon>Gigaspora</taxon>
    </lineage>
</organism>